<proteinExistence type="predicted"/>
<keyword evidence="3" id="KW-1185">Reference proteome</keyword>
<organism evidence="2 3">
    <name type="scientific">Paractinoplanes durhamensis</name>
    <dbReference type="NCBI Taxonomy" id="113563"/>
    <lineage>
        <taxon>Bacteria</taxon>
        <taxon>Bacillati</taxon>
        <taxon>Actinomycetota</taxon>
        <taxon>Actinomycetes</taxon>
        <taxon>Micromonosporales</taxon>
        <taxon>Micromonosporaceae</taxon>
        <taxon>Paractinoplanes</taxon>
    </lineage>
</organism>
<evidence type="ECO:0008006" key="4">
    <source>
        <dbReference type="Google" id="ProtNLM"/>
    </source>
</evidence>
<gene>
    <name evidence="2" type="ORF">Adu01nite_76010</name>
</gene>
<name>A0ABQ3Z8U3_9ACTN</name>
<evidence type="ECO:0000313" key="2">
    <source>
        <dbReference type="EMBL" id="GIE06251.1"/>
    </source>
</evidence>
<dbReference type="EMBL" id="BOML01000060">
    <property type="protein sequence ID" value="GIE06251.1"/>
    <property type="molecule type" value="Genomic_DNA"/>
</dbReference>
<evidence type="ECO:0000313" key="3">
    <source>
        <dbReference type="Proteomes" id="UP000637628"/>
    </source>
</evidence>
<reference evidence="2 3" key="1">
    <citation type="submission" date="2021-01" db="EMBL/GenBank/DDBJ databases">
        <title>Whole genome shotgun sequence of Actinoplanes durhamensis NBRC 14914.</title>
        <authorList>
            <person name="Komaki H."/>
            <person name="Tamura T."/>
        </authorList>
    </citation>
    <scope>NUCLEOTIDE SEQUENCE [LARGE SCALE GENOMIC DNA]</scope>
    <source>
        <strain evidence="2 3">NBRC 14914</strain>
    </source>
</reference>
<sequence>MVPGGPRRQSGIPLDPTDMPGNGIAEIKQQSREGTVQMKAVPTAPAKNSPNRVAGFNGGGPPEPDLKTFIGHTLGMGTVKSPKPLKTGRFPLSTEPPKIPGRVNGATHAQTLPNSPLTH</sequence>
<dbReference type="Proteomes" id="UP000637628">
    <property type="component" value="Unassembled WGS sequence"/>
</dbReference>
<evidence type="ECO:0000256" key="1">
    <source>
        <dbReference type="SAM" id="MobiDB-lite"/>
    </source>
</evidence>
<protein>
    <recommendedName>
        <fullName evidence="4">WH2 domain-containing protein</fullName>
    </recommendedName>
</protein>
<accession>A0ABQ3Z8U3</accession>
<feature type="region of interest" description="Disordered" evidence="1">
    <location>
        <begin position="1"/>
        <end position="119"/>
    </location>
</feature>
<comment type="caution">
    <text evidence="2">The sequence shown here is derived from an EMBL/GenBank/DDBJ whole genome shotgun (WGS) entry which is preliminary data.</text>
</comment>
<feature type="compositionally biased region" description="Polar residues" evidence="1">
    <location>
        <begin position="107"/>
        <end position="119"/>
    </location>
</feature>